<accession>A0A1B8TPP1</accession>
<dbReference type="InterPro" id="IPR023213">
    <property type="entry name" value="CAT-like_dom_sf"/>
</dbReference>
<sequence length="208" mass="24323">MKYLDIENWNRKLHYNHFKSLKNPFYGVTVNIDVTHTYQKSKEEKISFFVYYLHACLKALNSVENFKYRIQDDKIAVCDVIHASATIARENHTFGFSFIHFADDIATFNQNFLEEKERILNSEDLFPLINSDECIYCSALPWFSFTSQIEPDSGLKNDSIPRLAFGKTFTENNRLKMPVAITVNHALVDGYHLGLFFKEYQSQLDKNH</sequence>
<dbReference type="GO" id="GO:0008811">
    <property type="term" value="F:chloramphenicol O-acetyltransferase activity"/>
    <property type="evidence" value="ECO:0007669"/>
    <property type="project" value="InterPro"/>
</dbReference>
<dbReference type="AlphaFoldDB" id="A0A1B8TPP1"/>
<dbReference type="OrthoDB" id="9801766at2"/>
<dbReference type="EMBL" id="LSFL01000042">
    <property type="protein sequence ID" value="OBY61569.1"/>
    <property type="molecule type" value="Genomic_DNA"/>
</dbReference>
<dbReference type="InterPro" id="IPR001707">
    <property type="entry name" value="Cmp_AcTrfase"/>
</dbReference>
<evidence type="ECO:0000313" key="2">
    <source>
        <dbReference type="EMBL" id="OBY61569.1"/>
    </source>
</evidence>
<dbReference type="RefSeq" id="WP_068364552.1">
    <property type="nucleotide sequence ID" value="NZ_CP019337.1"/>
</dbReference>
<dbReference type="Gene3D" id="3.30.559.10">
    <property type="entry name" value="Chloramphenicol acetyltransferase-like domain"/>
    <property type="match status" value="1"/>
</dbReference>
<dbReference type="SUPFAM" id="SSF52777">
    <property type="entry name" value="CoA-dependent acyltransferases"/>
    <property type="match status" value="1"/>
</dbReference>
<reference evidence="3" key="1">
    <citation type="submission" date="2016-02" db="EMBL/GenBank/DDBJ databases">
        <title>Paenibacillus sp. LPB0068, isolated from Crassostrea gigas.</title>
        <authorList>
            <person name="Shin S.-K."/>
            <person name="Yi H."/>
        </authorList>
    </citation>
    <scope>NUCLEOTIDE SEQUENCE [LARGE SCALE GENOMIC DNA]</scope>
    <source>
        <strain evidence="3">KCTC 23969</strain>
    </source>
</reference>
<dbReference type="SMART" id="SM01059">
    <property type="entry name" value="CAT"/>
    <property type="match status" value="1"/>
</dbReference>
<dbReference type="STRING" id="996801.BW723_11750"/>
<dbReference type="PIRSF" id="PIRSF000440">
    <property type="entry name" value="CAT"/>
    <property type="match status" value="1"/>
</dbReference>
<dbReference type="PANTHER" id="PTHR38474:SF1">
    <property type="entry name" value="SLR0299 PROTEIN"/>
    <property type="match status" value="1"/>
</dbReference>
<proteinExistence type="predicted"/>
<protein>
    <submittedName>
        <fullName evidence="2">Chloramphenicol acetyltransferase</fullName>
    </submittedName>
</protein>
<evidence type="ECO:0000313" key="3">
    <source>
        <dbReference type="Proteomes" id="UP000092612"/>
    </source>
</evidence>
<name>A0A1B8TPP1_9FLAO</name>
<organism evidence="2 3">
    <name type="scientific">Polaribacter reichenbachii</name>
    <dbReference type="NCBI Taxonomy" id="996801"/>
    <lineage>
        <taxon>Bacteria</taxon>
        <taxon>Pseudomonadati</taxon>
        <taxon>Bacteroidota</taxon>
        <taxon>Flavobacteriia</taxon>
        <taxon>Flavobacteriales</taxon>
        <taxon>Flavobacteriaceae</taxon>
    </lineage>
</organism>
<feature type="active site" description="Proton acceptor" evidence="1">
    <location>
        <position position="185"/>
    </location>
</feature>
<evidence type="ECO:0000256" key="1">
    <source>
        <dbReference type="PIRSR" id="PIRSR000440-1"/>
    </source>
</evidence>
<comment type="caution">
    <text evidence="2">The sequence shown here is derived from an EMBL/GenBank/DDBJ whole genome shotgun (WGS) entry which is preliminary data.</text>
</comment>
<gene>
    <name evidence="2" type="ORF">LPB301_16025</name>
</gene>
<dbReference type="Proteomes" id="UP000092612">
    <property type="component" value="Unassembled WGS sequence"/>
</dbReference>
<dbReference type="KEGG" id="prn:BW723_11750"/>
<dbReference type="Pfam" id="PF00302">
    <property type="entry name" value="CAT"/>
    <property type="match status" value="1"/>
</dbReference>
<keyword evidence="3" id="KW-1185">Reference proteome</keyword>
<dbReference type="PANTHER" id="PTHR38474">
    <property type="entry name" value="SLR0299 PROTEIN"/>
    <property type="match status" value="1"/>
</dbReference>
<keyword evidence="2" id="KW-0808">Transferase</keyword>